<dbReference type="Gene3D" id="3.90.1300.10">
    <property type="entry name" value="Amidase signature (AS) domain"/>
    <property type="match status" value="1"/>
</dbReference>
<dbReference type="SUPFAM" id="SSF75304">
    <property type="entry name" value="Amidase signature (AS) enzymes"/>
    <property type="match status" value="1"/>
</dbReference>
<dbReference type="InterPro" id="IPR036928">
    <property type="entry name" value="AS_sf"/>
</dbReference>
<organism evidence="1 2">
    <name type="scientific">Geodermatophilus obscurus</name>
    <dbReference type="NCBI Taxonomy" id="1861"/>
    <lineage>
        <taxon>Bacteria</taxon>
        <taxon>Bacillati</taxon>
        <taxon>Actinomycetota</taxon>
        <taxon>Actinomycetes</taxon>
        <taxon>Geodermatophilales</taxon>
        <taxon>Geodermatophilaceae</taxon>
        <taxon>Geodermatophilus</taxon>
    </lineage>
</organism>
<proteinExistence type="predicted"/>
<evidence type="ECO:0000313" key="1">
    <source>
        <dbReference type="EMBL" id="SHN50919.1"/>
    </source>
</evidence>
<evidence type="ECO:0000313" key="2">
    <source>
        <dbReference type="Proteomes" id="UP000184428"/>
    </source>
</evidence>
<dbReference type="AlphaFoldDB" id="A0A1M7RX95"/>
<gene>
    <name evidence="1" type="ORF">SAMN05660350_00234</name>
</gene>
<dbReference type="EMBL" id="FRDM01000001">
    <property type="protein sequence ID" value="SHN50919.1"/>
    <property type="molecule type" value="Genomic_DNA"/>
</dbReference>
<sequence length="86" mass="9008">MSAEQAFEQDADIASVGSMRRLMAAQASMMAIPVLGFPAMSVPTGVAGGLPTGVQLLGRRFDEDTLLEAATVIEARTGVFTPIDPR</sequence>
<accession>A0A1M7RX95</accession>
<protein>
    <submittedName>
        <fullName evidence="1">Amidase</fullName>
    </submittedName>
</protein>
<name>A0A1M7RX95_9ACTN</name>
<dbReference type="Proteomes" id="UP000184428">
    <property type="component" value="Unassembled WGS sequence"/>
</dbReference>
<reference evidence="1 2" key="1">
    <citation type="submission" date="2016-12" db="EMBL/GenBank/DDBJ databases">
        <authorList>
            <person name="Song W.-J."/>
            <person name="Kurnit D.M."/>
        </authorList>
    </citation>
    <scope>NUCLEOTIDE SEQUENCE [LARGE SCALE GENOMIC DNA]</scope>
    <source>
        <strain evidence="1 2">DSM 43162</strain>
    </source>
</reference>